<organism evidence="1">
    <name type="scientific">Arundo donax</name>
    <name type="common">Giant reed</name>
    <name type="synonym">Donax arundinaceus</name>
    <dbReference type="NCBI Taxonomy" id="35708"/>
    <lineage>
        <taxon>Eukaryota</taxon>
        <taxon>Viridiplantae</taxon>
        <taxon>Streptophyta</taxon>
        <taxon>Embryophyta</taxon>
        <taxon>Tracheophyta</taxon>
        <taxon>Spermatophyta</taxon>
        <taxon>Magnoliopsida</taxon>
        <taxon>Liliopsida</taxon>
        <taxon>Poales</taxon>
        <taxon>Poaceae</taxon>
        <taxon>PACMAD clade</taxon>
        <taxon>Arundinoideae</taxon>
        <taxon>Arundineae</taxon>
        <taxon>Arundo</taxon>
    </lineage>
</organism>
<dbReference type="AlphaFoldDB" id="A0A0A9SVX3"/>
<protein>
    <submittedName>
        <fullName evidence="1">Uncharacterized protein</fullName>
    </submittedName>
</protein>
<name>A0A0A9SVX3_ARUDO</name>
<dbReference type="EMBL" id="GBRH01249485">
    <property type="protein sequence ID" value="JAD48410.1"/>
    <property type="molecule type" value="Transcribed_RNA"/>
</dbReference>
<reference evidence="1" key="2">
    <citation type="journal article" date="2015" name="Data Brief">
        <title>Shoot transcriptome of the giant reed, Arundo donax.</title>
        <authorList>
            <person name="Barrero R.A."/>
            <person name="Guerrero F.D."/>
            <person name="Moolhuijzen P."/>
            <person name="Goolsby J.A."/>
            <person name="Tidwell J."/>
            <person name="Bellgard S.E."/>
            <person name="Bellgard M.I."/>
        </authorList>
    </citation>
    <scope>NUCLEOTIDE SEQUENCE</scope>
    <source>
        <tissue evidence="1">Shoot tissue taken approximately 20 cm above the soil surface</tissue>
    </source>
</reference>
<reference evidence="1" key="1">
    <citation type="submission" date="2014-09" db="EMBL/GenBank/DDBJ databases">
        <authorList>
            <person name="Magalhaes I.L.F."/>
            <person name="Oliveira U."/>
            <person name="Santos F.R."/>
            <person name="Vidigal T.H.D.A."/>
            <person name="Brescovit A.D."/>
            <person name="Santos A.J."/>
        </authorList>
    </citation>
    <scope>NUCLEOTIDE SEQUENCE</scope>
    <source>
        <tissue evidence="1">Shoot tissue taken approximately 20 cm above the soil surface</tissue>
    </source>
</reference>
<evidence type="ECO:0000313" key="1">
    <source>
        <dbReference type="EMBL" id="JAD48410.1"/>
    </source>
</evidence>
<sequence length="27" mass="3061">MLAVTCKHLSLNGSLIYCRNHILIYAL</sequence>
<proteinExistence type="predicted"/>
<accession>A0A0A9SVX3</accession>